<protein>
    <submittedName>
        <fullName evidence="3">IS630 family transposase</fullName>
    </submittedName>
</protein>
<evidence type="ECO:0000259" key="2">
    <source>
        <dbReference type="Pfam" id="PF13358"/>
    </source>
</evidence>
<dbReference type="InterPro" id="IPR038717">
    <property type="entry name" value="Tc1-like_DDE_dom"/>
</dbReference>
<feature type="domain" description="Transposase Synechocystis PCC 6803" evidence="1">
    <location>
        <begin position="1"/>
        <end position="112"/>
    </location>
</feature>
<accession>A0ABS0NCX3</accession>
<keyword evidence="4" id="KW-1185">Reference proteome</keyword>
<dbReference type="EMBL" id="JACSGR010000008">
    <property type="protein sequence ID" value="MBH5330099.1"/>
    <property type="molecule type" value="Genomic_DNA"/>
</dbReference>
<dbReference type="InterPro" id="IPR036397">
    <property type="entry name" value="RNaseH_sf"/>
</dbReference>
<dbReference type="PANTHER" id="PTHR46564:SF1">
    <property type="entry name" value="TRANSPOSASE"/>
    <property type="match status" value="1"/>
</dbReference>
<dbReference type="SUPFAM" id="SSF46689">
    <property type="entry name" value="Homeodomain-like"/>
    <property type="match status" value="1"/>
</dbReference>
<dbReference type="NCBIfam" id="NF033545">
    <property type="entry name" value="transpos_IS630"/>
    <property type="match status" value="1"/>
</dbReference>
<dbReference type="Pfam" id="PF01710">
    <property type="entry name" value="HTH_Tnp_IS630"/>
    <property type="match status" value="1"/>
</dbReference>
<dbReference type="InterPro" id="IPR002622">
    <property type="entry name" value="Transposase_14"/>
</dbReference>
<comment type="caution">
    <text evidence="3">The sequence shown here is derived from an EMBL/GenBank/DDBJ whole genome shotgun (WGS) entry which is preliminary data.</text>
</comment>
<dbReference type="RefSeq" id="WP_197903940.1">
    <property type="nucleotide sequence ID" value="NZ_JACSGR010000008.1"/>
</dbReference>
<evidence type="ECO:0000313" key="3">
    <source>
        <dbReference type="EMBL" id="MBH5330099.1"/>
    </source>
</evidence>
<dbReference type="Pfam" id="PF13358">
    <property type="entry name" value="DDE_3"/>
    <property type="match status" value="1"/>
</dbReference>
<proteinExistence type="predicted"/>
<feature type="domain" description="Tc1-like transposase DDE" evidence="2">
    <location>
        <begin position="132"/>
        <end position="263"/>
    </location>
</feature>
<dbReference type="Proteomes" id="UP000768471">
    <property type="component" value="Unassembled WGS sequence"/>
</dbReference>
<name>A0ABS0NCX3_9NEIS</name>
<gene>
    <name evidence="3" type="ORF">H9Q10_10530</name>
</gene>
<evidence type="ECO:0000259" key="1">
    <source>
        <dbReference type="Pfam" id="PF01710"/>
    </source>
</evidence>
<dbReference type="InterPro" id="IPR009057">
    <property type="entry name" value="Homeodomain-like_sf"/>
</dbReference>
<dbReference type="Gene3D" id="3.30.420.10">
    <property type="entry name" value="Ribonuclease H-like superfamily/Ribonuclease H"/>
    <property type="match status" value="1"/>
</dbReference>
<dbReference type="PANTHER" id="PTHR46564">
    <property type="entry name" value="TRANSPOSASE"/>
    <property type="match status" value="1"/>
</dbReference>
<sequence length="282" mass="32852">MAYSADLRNKALTYYEQCKNISQTATTFKLSRNTLYLWIRLKQQTGSLKHQVTGRNAAKLDRQKLARYVGRYPDAYPHEIAKHFDCTAAAICHAPKQMGMTRKKRPTTYKEQDPAKVTHYLTRPAELSDYRRVYLDETGFDRYLFRPYARSPKGQLVKAKVSGRRYRRLSLVSAQVGNRRIAPMVYQHTMTGVFFEAWFRQCLLPGLTQKSVIILDNARFHRMGVLRETAGKSGHKVLPLAPYSPELNPIEKMWANIKRYLRTVLSDYARFDDALLSYFYFN</sequence>
<reference evidence="3 4" key="1">
    <citation type="submission" date="2020-09" db="EMBL/GenBank/DDBJ databases">
        <title>Eikenella S3660 sp. nov., isolated from a throat swab.</title>
        <authorList>
            <person name="Buhl M."/>
        </authorList>
    </citation>
    <scope>NUCLEOTIDE SEQUENCE [LARGE SCALE GENOMIC DNA]</scope>
    <source>
        <strain evidence="3 4">S3360</strain>
    </source>
</reference>
<evidence type="ECO:0000313" key="4">
    <source>
        <dbReference type="Proteomes" id="UP000768471"/>
    </source>
</evidence>
<organism evidence="3 4">
    <name type="scientific">Eikenella glucosivorans</name>
    <dbReference type="NCBI Taxonomy" id="2766967"/>
    <lineage>
        <taxon>Bacteria</taxon>
        <taxon>Pseudomonadati</taxon>
        <taxon>Pseudomonadota</taxon>
        <taxon>Betaproteobacteria</taxon>
        <taxon>Neisseriales</taxon>
        <taxon>Neisseriaceae</taxon>
        <taxon>Eikenella</taxon>
    </lineage>
</organism>
<dbReference type="InterPro" id="IPR047655">
    <property type="entry name" value="Transpos_IS630-like"/>
</dbReference>